<gene>
    <name evidence="1" type="ORF">PPSC2_28110</name>
</gene>
<evidence type="ECO:0000313" key="1">
    <source>
        <dbReference type="EMBL" id="ADO60014.1"/>
    </source>
</evidence>
<dbReference type="OrthoDB" id="9951538at2"/>
<organism evidence="1 2">
    <name type="scientific">Paenibacillus polymyxa (strain SC2)</name>
    <name type="common">Bacillus polymyxa</name>
    <dbReference type="NCBI Taxonomy" id="886882"/>
    <lineage>
        <taxon>Bacteria</taxon>
        <taxon>Bacillati</taxon>
        <taxon>Bacillota</taxon>
        <taxon>Bacilli</taxon>
        <taxon>Bacillales</taxon>
        <taxon>Paenibacillaceae</taxon>
        <taxon>Paenibacillus</taxon>
    </lineage>
</organism>
<dbReference type="KEGG" id="ppm:PPSC2_28110"/>
<evidence type="ECO:0000313" key="2">
    <source>
        <dbReference type="Proteomes" id="UP000006868"/>
    </source>
</evidence>
<dbReference type="RefSeq" id="WP_013386428.1">
    <property type="nucleotide sequence ID" value="NC_014628.2"/>
</dbReference>
<reference evidence="1 2" key="1">
    <citation type="journal article" date="2011" name="J. Bacteriol.">
        <title>Complete genome sequence of Paenibacillus polymyxa SC2, a strain of plant growth-promoting Rhizobacterium with broad-spectrum antimicrobial activity.</title>
        <authorList>
            <person name="Ma M."/>
            <person name="Wang C."/>
            <person name="Ding Y."/>
            <person name="Li L."/>
            <person name="Shen D."/>
            <person name="Jiang X."/>
            <person name="Guan D."/>
            <person name="Cao F."/>
            <person name="Chen H."/>
            <person name="Feng R."/>
            <person name="Wang X."/>
            <person name="Ge Y."/>
            <person name="Yao L."/>
            <person name="Bing X."/>
            <person name="Yang X."/>
            <person name="Li J."/>
            <person name="Du B."/>
        </authorList>
    </citation>
    <scope>NUCLEOTIDE SEQUENCE [LARGE SCALE GENOMIC DNA]</scope>
    <source>
        <strain evidence="1 2">SC2</strain>
        <plasmid evidence="2">pSC2</plasmid>
    </source>
</reference>
<sequence length="88" mass="9905">MDKDLFTRHEALRQKGIIIGVVAINQISNGNESLVKKGMMPTVTFTVEVMDESLEDLIYNISCDSFEEALQEGVEYAEKNLISNQVRP</sequence>
<protein>
    <submittedName>
        <fullName evidence="1">Uncharacterized protein</fullName>
    </submittedName>
</protein>
<dbReference type="EMBL" id="CP002214">
    <property type="protein sequence ID" value="ADO60014.1"/>
    <property type="molecule type" value="Genomic_DNA"/>
</dbReference>
<name>E3EJZ5_PAEPS</name>
<dbReference type="Proteomes" id="UP000006868">
    <property type="component" value="Plasmid pSC2"/>
</dbReference>
<proteinExistence type="predicted"/>
<dbReference type="PATRIC" id="fig|886882.15.peg.5959"/>
<accession>E3EJZ5</accession>
<dbReference type="AlphaFoldDB" id="E3EJZ5"/>
<dbReference type="HOGENOM" id="CLU_2466136_0_0_9"/>
<keyword evidence="1" id="KW-0614">Plasmid</keyword>
<geneLocation type="plasmid" evidence="1 2">
    <name>pSC2</name>
</geneLocation>